<dbReference type="PROSITE" id="PS00383">
    <property type="entry name" value="TYR_PHOSPHATASE_1"/>
    <property type="match status" value="1"/>
</dbReference>
<proteinExistence type="inferred from homology"/>
<dbReference type="PRINTS" id="PR00700">
    <property type="entry name" value="PRTYPHPHTASE"/>
</dbReference>
<dbReference type="InterPro" id="IPR003595">
    <property type="entry name" value="Tyr_Pase_cat"/>
</dbReference>
<dbReference type="EC" id="3.1.3.48" evidence="2"/>
<protein>
    <recommendedName>
        <fullName evidence="2">protein-tyrosine-phosphatase</fullName>
        <ecNumber evidence="2">3.1.3.48</ecNumber>
    </recommendedName>
</protein>
<keyword evidence="6" id="KW-0812">Transmembrane</keyword>
<dbReference type="FunFam" id="3.90.190.10:FF:000185">
    <property type="entry name" value="Predicted protein"/>
    <property type="match status" value="1"/>
</dbReference>
<accession>A0A9D4NKN0</accession>
<dbReference type="SUPFAM" id="SSF52799">
    <property type="entry name" value="(Phosphotyrosine protein) phosphatases II"/>
    <property type="match status" value="2"/>
</dbReference>
<dbReference type="PROSITE" id="PS50056">
    <property type="entry name" value="TYR_PHOSPHATASE_2"/>
    <property type="match status" value="2"/>
</dbReference>
<dbReference type="SMART" id="SM00404">
    <property type="entry name" value="PTPc_motif"/>
    <property type="match status" value="2"/>
</dbReference>
<sequence>MATVYTLVTVVMCGAIAVQGQLSCSDKCTNCSIGNKCLSCIDGFYISWNSKDCEQCNSLNCRTCDTVGVCTSCKSGFFSASCANVCGHGCINGTCDWNTGQCQCIDGFYSVYCNQACGDKCQDVCDKTSGVCRCPTGFYGIHCNNLCWSRCAECTNQTSCSVCPDGFYGVTCNASCNTNCSDGSCDIHTGKCEKTCPVKCENCVDESNCTSCVRGYYGTKCGQTCPVNCQQGCYLITGECHTCDKGWYGVYCNKSCSNECRNGCDKLSGKCKECNSGYYGELCNVTCPLCDGECVKENGSCNACYPGSYGLYCKHTCPAYCLDNMCNKTNGHCYRCMLGYTGVLCNETICPAKCLSCFGLKCTACKSGYHGDLCELTCSANCSLDGCDIVKGTCLACNNTGLYGPTCNETCSATCLNNVCDPGTGVCSHGCVGNHFGGKCQNACSNHCANTGECTSNGTCTGGCVGNYFGSKCEEACSTNCLNGSDGSACSNNGECLIGCVKDYYGKTCENQCPRKCAPVSTGSRCSDNGTCVGGCNDGYSGYICDIQKTSVETNDAGTSLETNDGPPVPVIAGAVGGVVVLLVISVVVVVVIRRKRQRKDSPEQSVKSDENLTTSTNEYHTIGTLPERSIVISPAKILVANPNYDRSEEVLSLRRNGDSLQFESDTDVDVLEIDDDERRTLARHQYRPHSPVQQEENVYYIGLLDILQRKIVVDELAEFVASKPFEYFQEEFDKFPYGLTRPHNEARKPDNVAKNRYQGIYAYDDTRIKVKGGKNDYINANFVDGFLKRNAYIASLGPMKKQMGDFGIFWKMIWQHKVERVVMVTNLDEEGKTKCEKYWPDVDDTKAYGDVLVKGITEDVYAEYTRRTFKMTHGSNCRTLHHLHFTAWPDKGIPEDVTALIEFRQRVMRVQTKLDGPTLVHCSAGIGRTGTYIALDILIHEGEAEGAVEIQGCVLNMRRNRVNMIQTVEQYEFLHRALVHALTIDCAPVAANQFENYVSETGQQQREKQFNLLMSISQHMVPEEQDNMTRNKSLKNKNRRGADIPGDEYRPRLQVLSGTGDYINAVYIDSLTTKRHYIAAQSPLPGTVVDFLSLVYQEDCPCIVSFEQTQESKDVGMYYPADNQVLSRGDFTVSSFKMDEQMNNCVLRRLVVENKKNGGHKKTVTHISYADWEQDKSVPNSPANFIQFIHNVEKLASEGTNRGPVVLHCLDGAMKCGLFSVVSTLLQKIAIYHEVSVVNAVRKVMARRHGAIAAQDQFDFCYECVLQYIRSFGIYYNFAPL</sequence>
<feature type="domain" description="Tyrosine specific protein phosphatases" evidence="9">
    <location>
        <begin position="902"/>
        <end position="973"/>
    </location>
</feature>
<dbReference type="InterPro" id="IPR016130">
    <property type="entry name" value="Tyr_Pase_AS"/>
</dbReference>
<comment type="similarity">
    <text evidence="1">Belongs to the protein-tyrosine phosphatase family.</text>
</comment>
<dbReference type="PANTHER" id="PTHR19134">
    <property type="entry name" value="RECEPTOR-TYPE TYROSINE-PROTEIN PHOSPHATASE"/>
    <property type="match status" value="1"/>
</dbReference>
<dbReference type="Pfam" id="PF00102">
    <property type="entry name" value="Y_phosphatase"/>
    <property type="match status" value="2"/>
</dbReference>
<dbReference type="InterPro" id="IPR029021">
    <property type="entry name" value="Prot-tyrosine_phosphatase-like"/>
</dbReference>
<dbReference type="InterPro" id="IPR009030">
    <property type="entry name" value="Growth_fac_rcpt_cys_sf"/>
</dbReference>
<comment type="caution">
    <text evidence="10">The sequence shown here is derived from an EMBL/GenBank/DDBJ whole genome shotgun (WGS) entry which is preliminary data.</text>
</comment>
<dbReference type="PROSITE" id="PS50055">
    <property type="entry name" value="TYR_PHOSPHATASE_PTP"/>
    <property type="match status" value="2"/>
</dbReference>
<evidence type="ECO:0000256" key="4">
    <source>
        <dbReference type="ARBA" id="ARBA00022912"/>
    </source>
</evidence>
<dbReference type="SMART" id="SM00181">
    <property type="entry name" value="EGF"/>
    <property type="match status" value="15"/>
</dbReference>
<dbReference type="GO" id="GO:0004725">
    <property type="term" value="F:protein tyrosine phosphatase activity"/>
    <property type="evidence" value="ECO:0007669"/>
    <property type="project" value="UniProtKB-EC"/>
</dbReference>
<dbReference type="SUPFAM" id="SSF57184">
    <property type="entry name" value="Growth factor receptor domain"/>
    <property type="match status" value="2"/>
</dbReference>
<evidence type="ECO:0000256" key="7">
    <source>
        <dbReference type="SAM" id="SignalP"/>
    </source>
</evidence>
<evidence type="ECO:0000259" key="9">
    <source>
        <dbReference type="PROSITE" id="PS50056"/>
    </source>
</evidence>
<dbReference type="InterPro" id="IPR050348">
    <property type="entry name" value="Protein-Tyr_Phosphatase"/>
</dbReference>
<gene>
    <name evidence="10" type="ORF">DPMN_022612</name>
</gene>
<evidence type="ECO:0000256" key="6">
    <source>
        <dbReference type="SAM" id="Phobius"/>
    </source>
</evidence>
<dbReference type="SMART" id="SM00194">
    <property type="entry name" value="PTPc"/>
    <property type="match status" value="2"/>
</dbReference>
<keyword evidence="11" id="KW-1185">Reference proteome</keyword>
<evidence type="ECO:0000256" key="2">
    <source>
        <dbReference type="ARBA" id="ARBA00013064"/>
    </source>
</evidence>
<feature type="domain" description="Tyrosine-protein phosphatase" evidence="8">
    <location>
        <begin position="729"/>
        <end position="982"/>
    </location>
</feature>
<keyword evidence="6" id="KW-0472">Membrane</keyword>
<evidence type="ECO:0000313" key="10">
    <source>
        <dbReference type="EMBL" id="KAH3898383.1"/>
    </source>
</evidence>
<feature type="transmembrane region" description="Helical" evidence="6">
    <location>
        <begin position="571"/>
        <end position="593"/>
    </location>
</feature>
<keyword evidence="7" id="KW-0732">Signal</keyword>
<dbReference type="InterPro" id="IPR000242">
    <property type="entry name" value="PTP_cat"/>
</dbReference>
<evidence type="ECO:0000256" key="1">
    <source>
        <dbReference type="ARBA" id="ARBA00009580"/>
    </source>
</evidence>
<feature type="chain" id="PRO_5038832895" description="protein-tyrosine-phosphatase" evidence="7">
    <location>
        <begin position="21"/>
        <end position="1282"/>
    </location>
</feature>
<keyword evidence="6" id="KW-1133">Transmembrane helix</keyword>
<keyword evidence="4" id="KW-0904">Protein phosphatase</keyword>
<evidence type="ECO:0000256" key="3">
    <source>
        <dbReference type="ARBA" id="ARBA00022801"/>
    </source>
</evidence>
<dbReference type="Gene3D" id="3.90.190.10">
    <property type="entry name" value="Protein tyrosine phosphatase superfamily"/>
    <property type="match status" value="2"/>
</dbReference>
<name>A0A9D4NKN0_DREPO</name>
<dbReference type="CDD" id="cd00047">
    <property type="entry name" value="PTPc"/>
    <property type="match status" value="2"/>
</dbReference>
<reference evidence="10" key="1">
    <citation type="journal article" date="2019" name="bioRxiv">
        <title>The Genome of the Zebra Mussel, Dreissena polymorpha: A Resource for Invasive Species Research.</title>
        <authorList>
            <person name="McCartney M.A."/>
            <person name="Auch B."/>
            <person name="Kono T."/>
            <person name="Mallez S."/>
            <person name="Zhang Y."/>
            <person name="Obille A."/>
            <person name="Becker A."/>
            <person name="Abrahante J.E."/>
            <person name="Garbe J."/>
            <person name="Badalamenti J.P."/>
            <person name="Herman A."/>
            <person name="Mangelson H."/>
            <person name="Liachko I."/>
            <person name="Sullivan S."/>
            <person name="Sone E.D."/>
            <person name="Koren S."/>
            <person name="Silverstein K.A.T."/>
            <person name="Beckman K.B."/>
            <person name="Gohl D.M."/>
        </authorList>
    </citation>
    <scope>NUCLEOTIDE SEQUENCE</scope>
    <source>
        <strain evidence="10">Duluth1</strain>
        <tissue evidence="10">Whole animal</tissue>
    </source>
</reference>
<evidence type="ECO:0000313" key="11">
    <source>
        <dbReference type="Proteomes" id="UP000828390"/>
    </source>
</evidence>
<evidence type="ECO:0000259" key="8">
    <source>
        <dbReference type="PROSITE" id="PS50055"/>
    </source>
</evidence>
<dbReference type="FunFam" id="3.90.190.10:FF:000102">
    <property type="entry name" value="Receptor-type tyrosine-protein phosphatase"/>
    <property type="match status" value="1"/>
</dbReference>
<keyword evidence="3" id="KW-0378">Hydrolase</keyword>
<feature type="domain" description="Tyrosine-protein phosphatase" evidence="8">
    <location>
        <begin position="1007"/>
        <end position="1269"/>
    </location>
</feature>
<dbReference type="InterPro" id="IPR000387">
    <property type="entry name" value="Tyr_Pase_dom"/>
</dbReference>
<feature type="domain" description="Tyrosine specific protein phosphatases" evidence="9">
    <location>
        <begin position="1184"/>
        <end position="1260"/>
    </location>
</feature>
<dbReference type="InterPro" id="IPR000742">
    <property type="entry name" value="EGF"/>
</dbReference>
<comment type="catalytic activity">
    <reaction evidence="5">
        <text>O-phospho-L-tyrosyl-[protein] + H2O = L-tyrosyl-[protein] + phosphate</text>
        <dbReference type="Rhea" id="RHEA:10684"/>
        <dbReference type="Rhea" id="RHEA-COMP:10136"/>
        <dbReference type="Rhea" id="RHEA-COMP:20101"/>
        <dbReference type="ChEBI" id="CHEBI:15377"/>
        <dbReference type="ChEBI" id="CHEBI:43474"/>
        <dbReference type="ChEBI" id="CHEBI:46858"/>
        <dbReference type="ChEBI" id="CHEBI:61978"/>
        <dbReference type="EC" id="3.1.3.48"/>
    </reaction>
</comment>
<evidence type="ECO:0000256" key="5">
    <source>
        <dbReference type="ARBA" id="ARBA00051722"/>
    </source>
</evidence>
<dbReference type="EMBL" id="JAIWYP010000001">
    <property type="protein sequence ID" value="KAH3898383.1"/>
    <property type="molecule type" value="Genomic_DNA"/>
</dbReference>
<organism evidence="10 11">
    <name type="scientific">Dreissena polymorpha</name>
    <name type="common">Zebra mussel</name>
    <name type="synonym">Mytilus polymorpha</name>
    <dbReference type="NCBI Taxonomy" id="45954"/>
    <lineage>
        <taxon>Eukaryota</taxon>
        <taxon>Metazoa</taxon>
        <taxon>Spiralia</taxon>
        <taxon>Lophotrochozoa</taxon>
        <taxon>Mollusca</taxon>
        <taxon>Bivalvia</taxon>
        <taxon>Autobranchia</taxon>
        <taxon>Heteroconchia</taxon>
        <taxon>Euheterodonta</taxon>
        <taxon>Imparidentia</taxon>
        <taxon>Neoheterodontei</taxon>
        <taxon>Myida</taxon>
        <taxon>Dreissenoidea</taxon>
        <taxon>Dreissenidae</taxon>
        <taxon>Dreissena</taxon>
    </lineage>
</organism>
<feature type="signal peptide" evidence="7">
    <location>
        <begin position="1"/>
        <end position="20"/>
    </location>
</feature>
<dbReference type="Proteomes" id="UP000828390">
    <property type="component" value="Unassembled WGS sequence"/>
</dbReference>
<reference evidence="10" key="2">
    <citation type="submission" date="2020-11" db="EMBL/GenBank/DDBJ databases">
        <authorList>
            <person name="McCartney M.A."/>
            <person name="Auch B."/>
            <person name="Kono T."/>
            <person name="Mallez S."/>
            <person name="Becker A."/>
            <person name="Gohl D.M."/>
            <person name="Silverstein K.A.T."/>
            <person name="Koren S."/>
            <person name="Bechman K.B."/>
            <person name="Herman A."/>
            <person name="Abrahante J.E."/>
            <person name="Garbe J."/>
        </authorList>
    </citation>
    <scope>NUCLEOTIDE SEQUENCE</scope>
    <source>
        <strain evidence="10">Duluth1</strain>
        <tissue evidence="10">Whole animal</tissue>
    </source>
</reference>
<dbReference type="PANTHER" id="PTHR19134:SF562">
    <property type="entry name" value="PROTEIN-TYROSINE-PHOSPHATASE"/>
    <property type="match status" value="1"/>
</dbReference>